<dbReference type="KEGG" id="sulj:SJPD1_2289"/>
<organism evidence="1 2">
    <name type="scientific">Sulfurospirillum diekertiae</name>
    <dbReference type="NCBI Taxonomy" id="1854492"/>
    <lineage>
        <taxon>Bacteria</taxon>
        <taxon>Pseudomonadati</taxon>
        <taxon>Campylobacterota</taxon>
        <taxon>Epsilonproteobacteria</taxon>
        <taxon>Campylobacterales</taxon>
        <taxon>Sulfurospirillaceae</taxon>
        <taxon>Sulfurospirillum</taxon>
    </lineage>
</organism>
<accession>A0A290HG60</accession>
<evidence type="ECO:0000313" key="1">
    <source>
        <dbReference type="EMBL" id="ATB70385.1"/>
    </source>
</evidence>
<dbReference type="OrthoDB" id="2881021at2"/>
<dbReference type="EMBL" id="CP023275">
    <property type="protein sequence ID" value="ATB70385.1"/>
    <property type="molecule type" value="Genomic_DNA"/>
</dbReference>
<sequence>MTDKQNRFLTLRAEGLSYDVIAKELKTSKPTLIQWSKLFENEIKDLQFESFLKIKEAYSWSVKTKYEMTLKQLNKIDDAILEADLSSSNIKDLFTIKNSLLFQLEAIEKKISVDAKIKQTDDFGNVEHLRLKLSEAE</sequence>
<evidence type="ECO:0000313" key="2">
    <source>
        <dbReference type="Proteomes" id="UP000217349"/>
    </source>
</evidence>
<reference evidence="2" key="1">
    <citation type="submission" date="2017-09" db="EMBL/GenBank/DDBJ databases">
        <title>The complete genome of Sulfurospirillum sp. JPD-1.</title>
        <authorList>
            <person name="Goris T."/>
        </authorList>
    </citation>
    <scope>NUCLEOTIDE SEQUENCE [LARGE SCALE GENOMIC DNA]</scope>
    <source>
        <strain evidence="2">JPD-1</strain>
    </source>
</reference>
<dbReference type="AlphaFoldDB" id="A0A290HG60"/>
<name>A0A290HG60_9BACT</name>
<proteinExistence type="predicted"/>
<gene>
    <name evidence="1" type="ORF">SJPD1_2289</name>
</gene>
<dbReference type="RefSeq" id="WP_096047265.1">
    <property type="nucleotide sequence ID" value="NZ_CP023275.1"/>
</dbReference>
<dbReference type="Proteomes" id="UP000217349">
    <property type="component" value="Chromosome"/>
</dbReference>
<protein>
    <submittedName>
        <fullName evidence="1">Uncharacterized protein</fullName>
    </submittedName>
</protein>